<feature type="domain" description="CsbD-like" evidence="3">
    <location>
        <begin position="97"/>
        <end position="143"/>
    </location>
</feature>
<sequence length="143" mass="14756">MSSSGATTTVASGSQQRPAKASGPTASTSRATWSAGRASRGRSASAARARTACTAAGACPLGQPVRVARRPGPAQGGGPDNQRRSSWRPTTRPTTRLEKLGGKAKELEGKATGDEARENQGKADQSKADLKQGVEKVKDAFKH</sequence>
<evidence type="ECO:0000313" key="4">
    <source>
        <dbReference type="EMBL" id="GMA86467.1"/>
    </source>
</evidence>
<protein>
    <recommendedName>
        <fullName evidence="3">CsbD-like domain-containing protein</fullName>
    </recommendedName>
</protein>
<comment type="caution">
    <text evidence="4">The sequence shown here is derived from an EMBL/GenBank/DDBJ whole genome shotgun (WGS) entry which is preliminary data.</text>
</comment>
<feature type="region of interest" description="Disordered" evidence="2">
    <location>
        <begin position="1"/>
        <end position="143"/>
    </location>
</feature>
<accession>A0ABQ6JF92</accession>
<feature type="compositionally biased region" description="Low complexity" evidence="2">
    <location>
        <begin position="25"/>
        <end position="58"/>
    </location>
</feature>
<gene>
    <name evidence="4" type="ORF">GCM10025868_17170</name>
</gene>
<feature type="compositionally biased region" description="Low complexity" evidence="2">
    <location>
        <begin position="1"/>
        <end position="14"/>
    </location>
</feature>
<name>A0ABQ6JF92_9ACTN</name>
<dbReference type="Proteomes" id="UP001157017">
    <property type="component" value="Unassembled WGS sequence"/>
</dbReference>
<dbReference type="InterPro" id="IPR008462">
    <property type="entry name" value="CsbD"/>
</dbReference>
<organism evidence="4 5">
    <name type="scientific">Angustibacter aerolatus</name>
    <dbReference type="NCBI Taxonomy" id="1162965"/>
    <lineage>
        <taxon>Bacteria</taxon>
        <taxon>Bacillati</taxon>
        <taxon>Actinomycetota</taxon>
        <taxon>Actinomycetes</taxon>
        <taxon>Kineosporiales</taxon>
        <taxon>Kineosporiaceae</taxon>
    </lineage>
</organism>
<feature type="compositionally biased region" description="Basic and acidic residues" evidence="2">
    <location>
        <begin position="95"/>
        <end position="143"/>
    </location>
</feature>
<dbReference type="EMBL" id="BSUZ01000001">
    <property type="protein sequence ID" value="GMA86467.1"/>
    <property type="molecule type" value="Genomic_DNA"/>
</dbReference>
<evidence type="ECO:0000313" key="5">
    <source>
        <dbReference type="Proteomes" id="UP001157017"/>
    </source>
</evidence>
<evidence type="ECO:0000256" key="1">
    <source>
        <dbReference type="ARBA" id="ARBA00009129"/>
    </source>
</evidence>
<evidence type="ECO:0000259" key="3">
    <source>
        <dbReference type="Pfam" id="PF05532"/>
    </source>
</evidence>
<dbReference type="Pfam" id="PF05532">
    <property type="entry name" value="CsbD"/>
    <property type="match status" value="1"/>
</dbReference>
<dbReference type="InterPro" id="IPR036629">
    <property type="entry name" value="YjbJ_sf"/>
</dbReference>
<dbReference type="SUPFAM" id="SSF69047">
    <property type="entry name" value="Hypothetical protein YjbJ"/>
    <property type="match status" value="1"/>
</dbReference>
<comment type="similarity">
    <text evidence="1">Belongs to the UPF0337 (CsbD) family.</text>
</comment>
<evidence type="ECO:0000256" key="2">
    <source>
        <dbReference type="SAM" id="MobiDB-lite"/>
    </source>
</evidence>
<proteinExistence type="inferred from homology"/>
<reference evidence="5" key="1">
    <citation type="journal article" date="2019" name="Int. J. Syst. Evol. Microbiol.">
        <title>The Global Catalogue of Microorganisms (GCM) 10K type strain sequencing project: providing services to taxonomists for standard genome sequencing and annotation.</title>
        <authorList>
            <consortium name="The Broad Institute Genomics Platform"/>
            <consortium name="The Broad Institute Genome Sequencing Center for Infectious Disease"/>
            <person name="Wu L."/>
            <person name="Ma J."/>
        </authorList>
    </citation>
    <scope>NUCLEOTIDE SEQUENCE [LARGE SCALE GENOMIC DNA]</scope>
    <source>
        <strain evidence="5">NBRC 108730</strain>
    </source>
</reference>
<keyword evidence="5" id="KW-1185">Reference proteome</keyword>